<dbReference type="AlphaFoldDB" id="A0A7V9Z360"/>
<dbReference type="SMART" id="SM00347">
    <property type="entry name" value="HTH_MARR"/>
    <property type="match status" value="1"/>
</dbReference>
<comment type="caution">
    <text evidence="5">The sequence shown here is derived from an EMBL/GenBank/DDBJ whole genome shotgun (WGS) entry which is preliminary data.</text>
</comment>
<dbReference type="InterPro" id="IPR000835">
    <property type="entry name" value="HTH_MarR-typ"/>
</dbReference>
<keyword evidence="2 5" id="KW-0238">DNA-binding</keyword>
<organism evidence="5 6">
    <name type="scientific">[Anoxybacillus] calidus</name>
    <dbReference type="NCBI Taxonomy" id="575178"/>
    <lineage>
        <taxon>Bacteria</taxon>
        <taxon>Bacillati</taxon>
        <taxon>Bacillota</taxon>
        <taxon>Bacilli</taxon>
        <taxon>Bacillales</taxon>
        <taxon>Anoxybacillaceae</taxon>
        <taxon>Paranoxybacillus</taxon>
    </lineage>
</organism>
<keyword evidence="6" id="KW-1185">Reference proteome</keyword>
<proteinExistence type="predicted"/>
<keyword evidence="1" id="KW-0805">Transcription regulation</keyword>
<reference evidence="5 6" key="1">
    <citation type="submission" date="2020-07" db="EMBL/GenBank/DDBJ databases">
        <title>Genomic Encyclopedia of Type Strains, Phase IV (KMG-IV): sequencing the most valuable type-strain genomes for metagenomic binning, comparative biology and taxonomic classification.</title>
        <authorList>
            <person name="Goeker M."/>
        </authorList>
    </citation>
    <scope>NUCLEOTIDE SEQUENCE [LARGE SCALE GENOMIC DNA]</scope>
    <source>
        <strain evidence="5 6">DSM 25220</strain>
    </source>
</reference>
<gene>
    <name evidence="5" type="ORF">HNQ85_003485</name>
</gene>
<evidence type="ECO:0000313" key="5">
    <source>
        <dbReference type="EMBL" id="MBA2873147.1"/>
    </source>
</evidence>
<dbReference type="GO" id="GO:0003677">
    <property type="term" value="F:DNA binding"/>
    <property type="evidence" value="ECO:0007669"/>
    <property type="project" value="UniProtKB-KW"/>
</dbReference>
<dbReference type="PROSITE" id="PS50995">
    <property type="entry name" value="HTH_MARR_2"/>
    <property type="match status" value="1"/>
</dbReference>
<dbReference type="PROSITE" id="PS01117">
    <property type="entry name" value="HTH_MARR_1"/>
    <property type="match status" value="1"/>
</dbReference>
<dbReference type="InterPro" id="IPR036390">
    <property type="entry name" value="WH_DNA-bd_sf"/>
</dbReference>
<dbReference type="PANTHER" id="PTHR42756:SF1">
    <property type="entry name" value="TRANSCRIPTIONAL REPRESSOR OF EMRAB OPERON"/>
    <property type="match status" value="1"/>
</dbReference>
<evidence type="ECO:0000313" key="6">
    <source>
        <dbReference type="Proteomes" id="UP000580891"/>
    </source>
</evidence>
<dbReference type="PRINTS" id="PR00598">
    <property type="entry name" value="HTHMARR"/>
</dbReference>
<dbReference type="InterPro" id="IPR011991">
    <property type="entry name" value="ArsR-like_HTH"/>
</dbReference>
<dbReference type="Proteomes" id="UP000580891">
    <property type="component" value="Unassembled WGS sequence"/>
</dbReference>
<dbReference type="EMBL" id="JACDUU010000014">
    <property type="protein sequence ID" value="MBA2873147.1"/>
    <property type="molecule type" value="Genomic_DNA"/>
</dbReference>
<dbReference type="SUPFAM" id="SSF46785">
    <property type="entry name" value="Winged helix' DNA-binding domain"/>
    <property type="match status" value="1"/>
</dbReference>
<keyword evidence="3" id="KW-0804">Transcription</keyword>
<evidence type="ECO:0000256" key="1">
    <source>
        <dbReference type="ARBA" id="ARBA00023015"/>
    </source>
</evidence>
<name>A0A7V9Z360_9BACL</name>
<dbReference type="CDD" id="cd00090">
    <property type="entry name" value="HTH_ARSR"/>
    <property type="match status" value="1"/>
</dbReference>
<protein>
    <submittedName>
        <fullName evidence="5">DNA-binding MarR family transcriptional regulator</fullName>
    </submittedName>
</protein>
<dbReference type="RefSeq" id="WP_181538874.1">
    <property type="nucleotide sequence ID" value="NZ_JACDUU010000014.1"/>
</dbReference>
<evidence type="ECO:0000256" key="2">
    <source>
        <dbReference type="ARBA" id="ARBA00023125"/>
    </source>
</evidence>
<sequence length="153" mass="17527">MNNSFSSQNNQQLVCIREMLQILIRRFGLLQKEGAECCGLTLVQSHVLYEINRLGNPSLNDVANVLGLDKSTLSRHVQGLVEQGLIERRQSTTDRRYVELILTEQGKKYEDQISNQMITYLDEIMSHIPEEKRDQVNESINLLLKAMKNSSCC</sequence>
<dbReference type="GO" id="GO:0003700">
    <property type="term" value="F:DNA-binding transcription factor activity"/>
    <property type="evidence" value="ECO:0007669"/>
    <property type="project" value="InterPro"/>
</dbReference>
<dbReference type="Gene3D" id="1.10.10.10">
    <property type="entry name" value="Winged helix-like DNA-binding domain superfamily/Winged helix DNA-binding domain"/>
    <property type="match status" value="1"/>
</dbReference>
<feature type="domain" description="HTH marR-type" evidence="4">
    <location>
        <begin position="16"/>
        <end position="148"/>
    </location>
</feature>
<accession>A0A7V9Z360</accession>
<evidence type="ECO:0000256" key="3">
    <source>
        <dbReference type="ARBA" id="ARBA00023163"/>
    </source>
</evidence>
<dbReference type="InterPro" id="IPR036388">
    <property type="entry name" value="WH-like_DNA-bd_sf"/>
</dbReference>
<dbReference type="InterPro" id="IPR023187">
    <property type="entry name" value="Tscrpt_reg_MarR-type_CS"/>
</dbReference>
<evidence type="ECO:0000259" key="4">
    <source>
        <dbReference type="PROSITE" id="PS50995"/>
    </source>
</evidence>
<dbReference type="Pfam" id="PF12802">
    <property type="entry name" value="MarR_2"/>
    <property type="match status" value="1"/>
</dbReference>
<dbReference type="PANTHER" id="PTHR42756">
    <property type="entry name" value="TRANSCRIPTIONAL REGULATOR, MARR"/>
    <property type="match status" value="1"/>
</dbReference>